<dbReference type="AlphaFoldDB" id="A0A0Q3IAT6"/>
<reference evidence="10" key="3">
    <citation type="submission" date="2018-08" db="UniProtKB">
        <authorList>
            <consortium name="EnsemblPlants"/>
        </authorList>
    </citation>
    <scope>IDENTIFICATION</scope>
    <source>
        <strain evidence="10">cv. Bd21</strain>
    </source>
</reference>
<dbReference type="OrthoDB" id="415696at2759"/>
<dbReference type="PROSITE" id="PS51354">
    <property type="entry name" value="GLUTAREDOXIN_2"/>
    <property type="match status" value="1"/>
</dbReference>
<evidence type="ECO:0000256" key="3">
    <source>
        <dbReference type="ARBA" id="ARBA00022714"/>
    </source>
</evidence>
<dbReference type="Proteomes" id="UP000008810">
    <property type="component" value="Chromosome 2"/>
</dbReference>
<name>A0A0Q3IAT6_BRADI</name>
<dbReference type="InterPro" id="IPR033658">
    <property type="entry name" value="GRX_PICOT-like"/>
</dbReference>
<dbReference type="CDD" id="cd03028">
    <property type="entry name" value="GRX_PICOT_like"/>
    <property type="match status" value="1"/>
</dbReference>
<dbReference type="InterPro" id="IPR004480">
    <property type="entry name" value="Monothiol_GRX-rel"/>
</dbReference>
<dbReference type="SUPFAM" id="SSF52833">
    <property type="entry name" value="Thioredoxin-like"/>
    <property type="match status" value="1"/>
</dbReference>
<feature type="domain" description="Glutaredoxin" evidence="8">
    <location>
        <begin position="90"/>
        <end position="150"/>
    </location>
</feature>
<dbReference type="InParanoid" id="A0A0Q3IAT6"/>
<dbReference type="GO" id="GO:0046872">
    <property type="term" value="F:metal ion binding"/>
    <property type="evidence" value="ECO:0007669"/>
    <property type="project" value="UniProtKB-KW"/>
</dbReference>
<evidence type="ECO:0000256" key="2">
    <source>
        <dbReference type="ARBA" id="ARBA00008983"/>
    </source>
</evidence>
<keyword evidence="11" id="KW-1185">Reference proteome</keyword>
<dbReference type="InterPro" id="IPR036249">
    <property type="entry name" value="Thioredoxin-like_sf"/>
</dbReference>
<evidence type="ECO:0000259" key="8">
    <source>
        <dbReference type="Pfam" id="PF00462"/>
    </source>
</evidence>
<keyword evidence="4" id="KW-0479">Metal-binding</keyword>
<dbReference type="ExpressionAtlas" id="A0A0Q3IAT6">
    <property type="expression patterns" value="baseline"/>
</dbReference>
<evidence type="ECO:0000256" key="1">
    <source>
        <dbReference type="ARBA" id="ARBA00002426"/>
    </source>
</evidence>
<evidence type="ECO:0000256" key="7">
    <source>
        <dbReference type="ARBA" id="ARBA00023284"/>
    </source>
</evidence>
<reference evidence="9 10" key="1">
    <citation type="journal article" date="2010" name="Nature">
        <title>Genome sequencing and analysis of the model grass Brachypodium distachyon.</title>
        <authorList>
            <consortium name="International Brachypodium Initiative"/>
        </authorList>
    </citation>
    <scope>NUCLEOTIDE SEQUENCE [LARGE SCALE GENOMIC DNA]</scope>
    <source>
        <strain evidence="9 10">Bd21</strain>
    </source>
</reference>
<evidence type="ECO:0000256" key="5">
    <source>
        <dbReference type="ARBA" id="ARBA00023004"/>
    </source>
</evidence>
<dbReference type="EMBL" id="CM000881">
    <property type="protein sequence ID" value="KQK02955.2"/>
    <property type="molecule type" value="Genomic_DNA"/>
</dbReference>
<sequence>MARLVSTALVRGVARSCRASTTAAAVSRPTFQQFMTYASQVGADSNANMASGTTRVAADLDTHQDFQPTSKGSDLSLHDIVAQDIKENPVLICMKGYPDAPRCGFSALAVKVLQQICARDILSSMKLKESVKAHTNWPTFPQIFIKGEFVGGSDIILNMHQKGELKDLLGDVAQKGE</sequence>
<evidence type="ECO:0000313" key="9">
    <source>
        <dbReference type="EMBL" id="KQK02955.2"/>
    </source>
</evidence>
<organism evidence="9">
    <name type="scientific">Brachypodium distachyon</name>
    <name type="common">Purple false brome</name>
    <name type="synonym">Trachynia distachya</name>
    <dbReference type="NCBI Taxonomy" id="15368"/>
    <lineage>
        <taxon>Eukaryota</taxon>
        <taxon>Viridiplantae</taxon>
        <taxon>Streptophyta</taxon>
        <taxon>Embryophyta</taxon>
        <taxon>Tracheophyta</taxon>
        <taxon>Spermatophyta</taxon>
        <taxon>Magnoliopsida</taxon>
        <taxon>Liliopsida</taxon>
        <taxon>Poales</taxon>
        <taxon>Poaceae</taxon>
        <taxon>BOP clade</taxon>
        <taxon>Pooideae</taxon>
        <taxon>Stipodae</taxon>
        <taxon>Brachypodieae</taxon>
        <taxon>Brachypodium</taxon>
    </lineage>
</organism>
<keyword evidence="3" id="KW-0001">2Fe-2S</keyword>
<dbReference type="FunCoup" id="A0A0Q3IAT6">
    <property type="interactions" value="972"/>
</dbReference>
<reference evidence="9" key="2">
    <citation type="submission" date="2017-06" db="EMBL/GenBank/DDBJ databases">
        <title>WGS assembly of Brachypodium distachyon.</title>
        <authorList>
            <consortium name="The International Brachypodium Initiative"/>
            <person name="Lucas S."/>
            <person name="Harmon-Smith M."/>
            <person name="Lail K."/>
            <person name="Tice H."/>
            <person name="Grimwood J."/>
            <person name="Bruce D."/>
            <person name="Barry K."/>
            <person name="Shu S."/>
            <person name="Lindquist E."/>
            <person name="Wang M."/>
            <person name="Pitluck S."/>
            <person name="Vogel J.P."/>
            <person name="Garvin D.F."/>
            <person name="Mockler T.C."/>
            <person name="Schmutz J."/>
            <person name="Rokhsar D."/>
            <person name="Bevan M.W."/>
        </authorList>
    </citation>
    <scope>NUCLEOTIDE SEQUENCE</scope>
    <source>
        <strain evidence="9">Bd21</strain>
    </source>
</reference>
<evidence type="ECO:0000256" key="4">
    <source>
        <dbReference type="ARBA" id="ARBA00022723"/>
    </source>
</evidence>
<dbReference type="InterPro" id="IPR002109">
    <property type="entry name" value="Glutaredoxin"/>
</dbReference>
<comment type="function">
    <text evidence="1">May only reduce GSH-thiol disulfides, but not protein disulfides.</text>
</comment>
<dbReference type="GO" id="GO:0005759">
    <property type="term" value="C:mitochondrial matrix"/>
    <property type="evidence" value="ECO:0000318"/>
    <property type="project" value="GO_Central"/>
</dbReference>
<accession>A0A0Q3IAT6</accession>
<proteinExistence type="inferred from homology"/>
<keyword evidence="6" id="KW-0411">Iron-sulfur</keyword>
<dbReference type="PANTHER" id="PTHR10293">
    <property type="entry name" value="GLUTAREDOXIN FAMILY MEMBER"/>
    <property type="match status" value="1"/>
</dbReference>
<dbReference type="Gramene" id="KQK02955">
    <property type="protein sequence ID" value="KQK02955"/>
    <property type="gene ID" value="BRADI_2g04637v3"/>
</dbReference>
<evidence type="ECO:0000313" key="11">
    <source>
        <dbReference type="Proteomes" id="UP000008810"/>
    </source>
</evidence>
<gene>
    <name evidence="9" type="ORF">BRADI_2g04637v3</name>
</gene>
<evidence type="ECO:0000313" key="10">
    <source>
        <dbReference type="EnsemblPlants" id="KQK02955"/>
    </source>
</evidence>
<dbReference type="Gene3D" id="3.40.30.10">
    <property type="entry name" value="Glutaredoxin"/>
    <property type="match status" value="1"/>
</dbReference>
<dbReference type="GO" id="GO:0051537">
    <property type="term" value="F:2 iron, 2 sulfur cluster binding"/>
    <property type="evidence" value="ECO:0007669"/>
    <property type="project" value="UniProtKB-KW"/>
</dbReference>
<dbReference type="STRING" id="15368.A0A0Q3IAT6"/>
<evidence type="ECO:0000256" key="6">
    <source>
        <dbReference type="ARBA" id="ARBA00023014"/>
    </source>
</evidence>
<comment type="similarity">
    <text evidence="2">Belongs to the glutaredoxin family. CGFS subfamily.</text>
</comment>
<keyword evidence="5" id="KW-0408">Iron</keyword>
<keyword evidence="7" id="KW-0676">Redox-active center</keyword>
<protein>
    <recommendedName>
        <fullName evidence="8">Glutaredoxin domain-containing protein</fullName>
    </recommendedName>
</protein>
<dbReference type="PANTHER" id="PTHR10293:SF16">
    <property type="entry name" value="GLUTAREDOXIN-RELATED PROTEIN 5, MITOCHONDRIAL"/>
    <property type="match status" value="1"/>
</dbReference>
<dbReference type="EnsemblPlants" id="KQK02955">
    <property type="protein sequence ID" value="KQK02955"/>
    <property type="gene ID" value="BRADI_2g04637v3"/>
</dbReference>
<dbReference type="Pfam" id="PF00462">
    <property type="entry name" value="Glutaredoxin"/>
    <property type="match status" value="1"/>
</dbReference>